<proteinExistence type="predicted"/>
<reference evidence="1" key="1">
    <citation type="submission" date="2022-11" db="EMBL/GenBank/DDBJ databases">
        <title>Genome Sequence of Boeremia exigua.</title>
        <authorList>
            <person name="Buettner E."/>
        </authorList>
    </citation>
    <scope>NUCLEOTIDE SEQUENCE</scope>
    <source>
        <strain evidence="1">CU02</strain>
    </source>
</reference>
<dbReference type="EMBL" id="JAPHNI010000554">
    <property type="protein sequence ID" value="KAJ8109926.1"/>
    <property type="molecule type" value="Genomic_DNA"/>
</dbReference>
<gene>
    <name evidence="1" type="ORF">OPT61_g7097</name>
</gene>
<protein>
    <submittedName>
        <fullName evidence="1">Uncharacterized protein</fullName>
    </submittedName>
</protein>
<keyword evidence="2" id="KW-1185">Reference proteome</keyword>
<name>A0ACC2I3J3_9PLEO</name>
<accession>A0ACC2I3J3</accession>
<evidence type="ECO:0000313" key="1">
    <source>
        <dbReference type="EMBL" id="KAJ8109926.1"/>
    </source>
</evidence>
<sequence length="643" mass="72012">MNLTDMPLELLYEILGWSIQARGIKRGLRLRLVNSVVELFAREVLVTLPMFKLLDSYFQLMPNGEDSVPKRAVATVYLQRRVLNEHHGGAPALLYIRNVALGLSREGDGERDKFNYIRELCALAVESCKERLGTFWVVDLNPSAINGPFDNKDLESDLYITALYTNTLPVVERWLSSGKQVSVSSRIFGNSFRHAARFCSHEILARIWTPRMISKFFERISWARFRGLDTPNREIYDFIAEKRKIHCPYRIYGVKQHTHFLVHCAKNGWTEMAAHYLTLGANVNGIKQAWSVVIERPLILACKNGHREMVELLLGFGTDTSQALETAVKYGQHPIAFLLLQHGVEIGGALGEAVARGYTSIARAILERSTGAVVGLDKLLESAVEIEDEQLFELLEQYVADTDAQYINHMNPPLFILCTAPHKRITMTNAAKPYLDRVFAASSTEESRHLYDDWAKTYDSDMQKHDFTAPRLVAEGVARGLKLNHLHREPRQVLKNLRIVDAGCGTGLVGNELAKMGAEDIVGLDISKGMLEVAQKTAAYKNLAIADLTDRLAFEDGEFDALTCCGTFTHGHLGPGPLSEFVRVVKSGGVVVATILESHWEEKGFDAETDRLVKAGVCEIIENKVHQYRKDAGKGHILILRSI</sequence>
<comment type="caution">
    <text evidence="1">The sequence shown here is derived from an EMBL/GenBank/DDBJ whole genome shotgun (WGS) entry which is preliminary data.</text>
</comment>
<organism evidence="1 2">
    <name type="scientific">Boeremia exigua</name>
    <dbReference type="NCBI Taxonomy" id="749465"/>
    <lineage>
        <taxon>Eukaryota</taxon>
        <taxon>Fungi</taxon>
        <taxon>Dikarya</taxon>
        <taxon>Ascomycota</taxon>
        <taxon>Pezizomycotina</taxon>
        <taxon>Dothideomycetes</taxon>
        <taxon>Pleosporomycetidae</taxon>
        <taxon>Pleosporales</taxon>
        <taxon>Pleosporineae</taxon>
        <taxon>Didymellaceae</taxon>
        <taxon>Boeremia</taxon>
    </lineage>
</organism>
<evidence type="ECO:0000313" key="2">
    <source>
        <dbReference type="Proteomes" id="UP001153331"/>
    </source>
</evidence>
<dbReference type="Proteomes" id="UP001153331">
    <property type="component" value="Unassembled WGS sequence"/>
</dbReference>